<accession>G0YQF1</accession>
<keyword evidence="1" id="KW-0547">Nucleotide-binding</keyword>
<dbReference type="GeneID" id="14013747"/>
<keyword evidence="2" id="KW-0067">ATP-binding</keyword>
<dbReference type="Gene3D" id="3.40.50.300">
    <property type="entry name" value="P-loop containing nucleotide triphosphate hydrolases"/>
    <property type="match status" value="2"/>
</dbReference>
<evidence type="ECO:0000259" key="3">
    <source>
        <dbReference type="Pfam" id="PF13538"/>
    </source>
</evidence>
<keyword evidence="5" id="KW-1185">Reference proteome</keyword>
<feature type="domain" description="UvrD-like helicase C-terminal" evidence="3">
    <location>
        <begin position="363"/>
        <end position="411"/>
    </location>
</feature>
<dbReference type="PANTHER" id="PTHR43788">
    <property type="entry name" value="DNA2/NAM7 HELICASE FAMILY MEMBER"/>
    <property type="match status" value="1"/>
</dbReference>
<dbReference type="EMBL" id="HQ728266">
    <property type="protein sequence ID" value="AEJ81578.1"/>
    <property type="molecule type" value="Genomic_DNA"/>
</dbReference>
<dbReference type="CDD" id="cd18809">
    <property type="entry name" value="SF1_C_RecD"/>
    <property type="match status" value="1"/>
</dbReference>
<dbReference type="Proteomes" id="UP000008893">
    <property type="component" value="Segment"/>
</dbReference>
<evidence type="ECO:0000313" key="4">
    <source>
        <dbReference type="EMBL" id="AEJ81578.1"/>
    </source>
</evidence>
<evidence type="ECO:0000256" key="2">
    <source>
        <dbReference type="ARBA" id="ARBA00022840"/>
    </source>
</evidence>
<protein>
    <submittedName>
        <fullName evidence="4">DNA helicase</fullName>
    </submittedName>
</protein>
<dbReference type="Pfam" id="PF13245">
    <property type="entry name" value="AAA_19"/>
    <property type="match status" value="1"/>
</dbReference>
<evidence type="ECO:0000313" key="5">
    <source>
        <dbReference type="Proteomes" id="UP000008893"/>
    </source>
</evidence>
<dbReference type="GO" id="GO:0005524">
    <property type="term" value="F:ATP binding"/>
    <property type="evidence" value="ECO:0007669"/>
    <property type="project" value="UniProtKB-KW"/>
</dbReference>
<organism evidence="4 5">
    <name type="scientific">Erwinia phage vB_EamP-S6</name>
    <dbReference type="NCBI Taxonomy" id="1051675"/>
    <lineage>
        <taxon>Viruses</taxon>
        <taxon>Duplodnaviria</taxon>
        <taxon>Heunggongvirae</taxon>
        <taxon>Uroviricota</taxon>
        <taxon>Caudoviricetes</taxon>
        <taxon>Schitoviridae</taxon>
        <taxon>Waedenswilvirus</taxon>
        <taxon>Waedenswilvirus S6</taxon>
    </lineage>
</organism>
<dbReference type="InterPro" id="IPR050534">
    <property type="entry name" value="Coronavir_polyprotein_1ab"/>
</dbReference>
<dbReference type="OrthoDB" id="5394at10239"/>
<dbReference type="InterPro" id="IPR027417">
    <property type="entry name" value="P-loop_NTPase"/>
</dbReference>
<evidence type="ECO:0000256" key="1">
    <source>
        <dbReference type="ARBA" id="ARBA00022741"/>
    </source>
</evidence>
<keyword evidence="4" id="KW-0378">Hydrolase</keyword>
<proteinExistence type="predicted"/>
<sequence length="421" mass="46428">MTVPLNAGQAAVADAFLGFLVTDEPRFTLSGGAGVGKTTLVNHLLGSMNDYNAVLEVIGRKGLQEIILSATTNKAAEVVAKATGREAGTIHSTMGLVIENDFSNGRTKIKKGGRHRIIHNALIVVDEASMADSPLLKAMEESTMNCKFMFVGDRRQMAPIYEPISPVFSNPQNIHYLTERMRNRGAPALMALCDQLELTVDTGVFNPMVPVPGVIEYLDDAQMQMLLNQEFLCAQPESRILCYTNNRVLQYNSHLRYSMNLPGQFQAGEVLVAGCAVRTDHGSINPEQEVTVIEALSPVVNPTLYHEYGIEVETFQLNTSKGVFYQPTNPGYLRGCIKQAASDRNWQAYFFMKEALSDFRMPHASTVYKAQGSDYKNVFIDLADIGACHNADQVARMLYVAVSRATERVYFYGKLPGKYAG</sequence>
<dbReference type="PANTHER" id="PTHR43788:SF6">
    <property type="entry name" value="DNA HELICASE B"/>
    <property type="match status" value="1"/>
</dbReference>
<dbReference type="RefSeq" id="YP_007005795.1">
    <property type="nucleotide sequence ID" value="NC_019514.1"/>
</dbReference>
<dbReference type="KEGG" id="vg:14013747"/>
<dbReference type="Pfam" id="PF13538">
    <property type="entry name" value="UvrD_C_2"/>
    <property type="match status" value="1"/>
</dbReference>
<dbReference type="InterPro" id="IPR027785">
    <property type="entry name" value="UvrD-like_helicase_C"/>
</dbReference>
<name>G0YQF1_9CAUD</name>
<dbReference type="GO" id="GO:0003678">
    <property type="term" value="F:DNA helicase activity"/>
    <property type="evidence" value="ECO:0007669"/>
    <property type="project" value="UniProtKB-ARBA"/>
</dbReference>
<dbReference type="SUPFAM" id="SSF52540">
    <property type="entry name" value="P-loop containing nucleoside triphosphate hydrolases"/>
    <property type="match status" value="1"/>
</dbReference>
<reference evidence="4 5" key="1">
    <citation type="journal article" date="2011" name="Appl. Environ. Microbiol.">
        <title>Novel Virulent and Broad-Host-Range Erwinia amylovora Bacteriophages Reveal a High Degree of Mosaicism and a Relationship to Enterobacteriaceae Phages.</title>
        <authorList>
            <person name="Born Y."/>
            <person name="Fieseler L."/>
            <person name="Marazzi J."/>
            <person name="Lurz R."/>
            <person name="Duffy B."/>
            <person name="Loessner M.J."/>
        </authorList>
    </citation>
    <scope>NUCLEOTIDE SEQUENCE [LARGE SCALE GENOMIC DNA]</scope>
</reference>
<keyword evidence="4" id="KW-0347">Helicase</keyword>